<evidence type="ECO:0000256" key="4">
    <source>
        <dbReference type="ARBA" id="ARBA00023136"/>
    </source>
</evidence>
<dbReference type="OrthoDB" id="5417844at2759"/>
<evidence type="ECO:0000313" key="10">
    <source>
        <dbReference type="Proteomes" id="UP000664521"/>
    </source>
</evidence>
<feature type="transmembrane region" description="Helical" evidence="7">
    <location>
        <begin position="52"/>
        <end position="73"/>
    </location>
</feature>
<protein>
    <recommendedName>
        <fullName evidence="8">Rhodopsin domain-containing protein</fullName>
    </recommendedName>
</protein>
<feature type="transmembrane region" description="Helical" evidence="7">
    <location>
        <begin position="178"/>
        <end position="203"/>
    </location>
</feature>
<dbReference type="PROSITE" id="PS51257">
    <property type="entry name" value="PROKAR_LIPOPROTEIN"/>
    <property type="match status" value="1"/>
</dbReference>
<feature type="transmembrane region" description="Helical" evidence="7">
    <location>
        <begin position="18"/>
        <end position="40"/>
    </location>
</feature>
<evidence type="ECO:0000259" key="8">
    <source>
        <dbReference type="Pfam" id="PF20684"/>
    </source>
</evidence>
<feature type="transmembrane region" description="Helical" evidence="7">
    <location>
        <begin position="93"/>
        <end position="119"/>
    </location>
</feature>
<evidence type="ECO:0000313" key="9">
    <source>
        <dbReference type="EMBL" id="CAF9938494.1"/>
    </source>
</evidence>
<evidence type="ECO:0000256" key="2">
    <source>
        <dbReference type="ARBA" id="ARBA00022692"/>
    </source>
</evidence>
<dbReference type="EMBL" id="CAJPDS010000114">
    <property type="protein sequence ID" value="CAF9938494.1"/>
    <property type="molecule type" value="Genomic_DNA"/>
</dbReference>
<dbReference type="PANTHER" id="PTHR33048">
    <property type="entry name" value="PTH11-LIKE INTEGRAL MEMBRANE PROTEIN (AFU_ORTHOLOGUE AFUA_5G11245)"/>
    <property type="match status" value="1"/>
</dbReference>
<evidence type="ECO:0000256" key="1">
    <source>
        <dbReference type="ARBA" id="ARBA00004141"/>
    </source>
</evidence>
<comment type="caution">
    <text evidence="9">The sequence shown here is derived from an EMBL/GenBank/DDBJ whole genome shotgun (WGS) entry which is preliminary data.</text>
</comment>
<comment type="similarity">
    <text evidence="5">Belongs to the SAT4 family.</text>
</comment>
<name>A0A8H3PE76_9LECA</name>
<evidence type="ECO:0000256" key="6">
    <source>
        <dbReference type="SAM" id="MobiDB-lite"/>
    </source>
</evidence>
<dbReference type="GO" id="GO:0016020">
    <property type="term" value="C:membrane"/>
    <property type="evidence" value="ECO:0007669"/>
    <property type="project" value="UniProtKB-SubCell"/>
</dbReference>
<keyword evidence="4 7" id="KW-0472">Membrane</keyword>
<sequence>MADRIQDTTGPENQRGHAILSISIACGVLETIAVALRFLARRKVAAKYRFDDWLLLSSLIPNYAMIIDGGFLVSDGKAGSPKASLTHHQLVTFLKTFFVSMITYITTVTIVRLSILLTLRRIFDVESFKMITTIAGTASIAWGLSIFFANVFQCTPFMDAFDPDVVMSSSNKCINLQAMFYGTLGTAFILDLIILILPLHVIWRLRLPTRQKYELTAILSLGGLSCVASVMRIVAIGNLKQADLVYSAASSYMWSQIEPSAAILCACIVTYRPLFRDLHLPSFITRMTSQKAETSDVSRRWPSNDKSEKGSETELISHQSRIGRSMPVNAWTPGNRDAKAAIPDDTERV</sequence>
<feature type="transmembrane region" description="Helical" evidence="7">
    <location>
        <begin position="215"/>
        <end position="237"/>
    </location>
</feature>
<dbReference type="Proteomes" id="UP000664521">
    <property type="component" value="Unassembled WGS sequence"/>
</dbReference>
<feature type="domain" description="Rhodopsin" evidence="8">
    <location>
        <begin position="36"/>
        <end position="276"/>
    </location>
</feature>
<evidence type="ECO:0000256" key="7">
    <source>
        <dbReference type="SAM" id="Phobius"/>
    </source>
</evidence>
<feature type="transmembrane region" description="Helical" evidence="7">
    <location>
        <begin position="131"/>
        <end position="158"/>
    </location>
</feature>
<feature type="region of interest" description="Disordered" evidence="6">
    <location>
        <begin position="294"/>
        <end position="349"/>
    </location>
</feature>
<proteinExistence type="inferred from homology"/>
<dbReference type="InterPro" id="IPR049326">
    <property type="entry name" value="Rhodopsin_dom_fungi"/>
</dbReference>
<evidence type="ECO:0000256" key="3">
    <source>
        <dbReference type="ARBA" id="ARBA00022989"/>
    </source>
</evidence>
<accession>A0A8H3PE76</accession>
<organism evidence="9 10">
    <name type="scientific">Heterodermia speciosa</name>
    <dbReference type="NCBI Taxonomy" id="116794"/>
    <lineage>
        <taxon>Eukaryota</taxon>
        <taxon>Fungi</taxon>
        <taxon>Dikarya</taxon>
        <taxon>Ascomycota</taxon>
        <taxon>Pezizomycotina</taxon>
        <taxon>Lecanoromycetes</taxon>
        <taxon>OSLEUM clade</taxon>
        <taxon>Lecanoromycetidae</taxon>
        <taxon>Caliciales</taxon>
        <taxon>Physciaceae</taxon>
        <taxon>Heterodermia</taxon>
    </lineage>
</organism>
<dbReference type="AlphaFoldDB" id="A0A8H3PE76"/>
<keyword evidence="3 7" id="KW-1133">Transmembrane helix</keyword>
<dbReference type="InterPro" id="IPR052337">
    <property type="entry name" value="SAT4-like"/>
</dbReference>
<dbReference type="PANTHER" id="PTHR33048:SF47">
    <property type="entry name" value="INTEGRAL MEMBRANE PROTEIN-RELATED"/>
    <property type="match status" value="1"/>
</dbReference>
<keyword evidence="2 7" id="KW-0812">Transmembrane</keyword>
<keyword evidence="10" id="KW-1185">Reference proteome</keyword>
<evidence type="ECO:0000256" key="5">
    <source>
        <dbReference type="ARBA" id="ARBA00038359"/>
    </source>
</evidence>
<dbReference type="Pfam" id="PF20684">
    <property type="entry name" value="Fung_rhodopsin"/>
    <property type="match status" value="1"/>
</dbReference>
<reference evidence="9" key="1">
    <citation type="submission" date="2021-03" db="EMBL/GenBank/DDBJ databases">
        <authorList>
            <person name="Tagirdzhanova G."/>
        </authorList>
    </citation>
    <scope>NUCLEOTIDE SEQUENCE</scope>
</reference>
<comment type="subcellular location">
    <subcellularLocation>
        <location evidence="1">Membrane</location>
        <topology evidence="1">Multi-pass membrane protein</topology>
    </subcellularLocation>
</comment>
<feature type="transmembrane region" description="Helical" evidence="7">
    <location>
        <begin position="257"/>
        <end position="275"/>
    </location>
</feature>
<feature type="compositionally biased region" description="Basic and acidic residues" evidence="6">
    <location>
        <begin position="294"/>
        <end position="312"/>
    </location>
</feature>
<gene>
    <name evidence="9" type="ORF">HETSPECPRED_001092</name>
</gene>